<dbReference type="Proteomes" id="UP000636479">
    <property type="component" value="Unassembled WGS sequence"/>
</dbReference>
<evidence type="ECO:0000313" key="4">
    <source>
        <dbReference type="Proteomes" id="UP000636479"/>
    </source>
</evidence>
<keyword evidence="1" id="KW-0175">Coiled coil</keyword>
<evidence type="ECO:0008006" key="5">
    <source>
        <dbReference type="Google" id="ProtNLM"/>
    </source>
</evidence>
<sequence length="559" mass="64120">MAASDDYLNELLQLRRENVELREAVGQLSGKLLAAYEALSSYRRPKISVAELPHEILLAIFPKSLPPLWMLRNTRELTLGSMYTIDLEYKTSLTLVCKNWNLVATEMLYKNIHLRSVGQMTAFLRTLSERKSTYGEIVRRIDLSCFVPRGYHRLFDEQTRQILANCPRLNHFGFVPIYRIPSLCHNLPTLPTTITSIEFTEKVDTMLMLGALTQLCGSLRSVCLPFSEGHQDWYPQLNFLLLEELRVSIRLKEAHITLPMPLIWTWSMPKLERLWLTSVAGGHQSIALIPLFLEAFGTNVTFLALNWNFGTSGILEDIFCPKLKHLAVTCKHWIGECTLTVRGHPGLQFLDVWCFRNKSRSRQLFRTELPPLHIPDISLLDLRSQFPCIEVFRCLDIAFQGVYSDIPFVFPPGRPNTRGEVDVHRLLQTRHQSLSIQFAQMDTLPLPPWMATILEFMPHASIYDQHDLRASVDFEELGLQSQHLVSAADDSDDDSEWLPKEDDSSEEDSDYSIEEDIDKTCLEGECEFYPEEEWQIGTDEALGIFDSIISASEFASHHE</sequence>
<dbReference type="InterPro" id="IPR032675">
    <property type="entry name" value="LRR_dom_sf"/>
</dbReference>
<proteinExistence type="predicted"/>
<gene>
    <name evidence="3" type="ORF">MIND_00100100</name>
</gene>
<evidence type="ECO:0000256" key="2">
    <source>
        <dbReference type="SAM" id="MobiDB-lite"/>
    </source>
</evidence>
<dbReference type="RefSeq" id="XP_037225860.1">
    <property type="nucleotide sequence ID" value="XM_037357950.1"/>
</dbReference>
<evidence type="ECO:0000313" key="3">
    <source>
        <dbReference type="EMBL" id="KAF7315837.1"/>
    </source>
</evidence>
<feature type="coiled-coil region" evidence="1">
    <location>
        <begin position="4"/>
        <end position="31"/>
    </location>
</feature>
<evidence type="ECO:0000256" key="1">
    <source>
        <dbReference type="SAM" id="Coils"/>
    </source>
</evidence>
<accession>A0A8H6TFN3</accession>
<dbReference type="Gene3D" id="3.80.10.10">
    <property type="entry name" value="Ribonuclease Inhibitor"/>
    <property type="match status" value="1"/>
</dbReference>
<keyword evidence="4" id="KW-1185">Reference proteome</keyword>
<dbReference type="AlphaFoldDB" id="A0A8H6TFN3"/>
<feature type="region of interest" description="Disordered" evidence="2">
    <location>
        <begin position="485"/>
        <end position="516"/>
    </location>
</feature>
<reference evidence="3" key="1">
    <citation type="submission" date="2020-05" db="EMBL/GenBank/DDBJ databases">
        <title>Mycena genomes resolve the evolution of fungal bioluminescence.</title>
        <authorList>
            <person name="Tsai I.J."/>
        </authorList>
    </citation>
    <scope>NUCLEOTIDE SEQUENCE</scope>
    <source>
        <strain evidence="3">171206Taipei</strain>
    </source>
</reference>
<comment type="caution">
    <text evidence="3">The sequence shown here is derived from an EMBL/GenBank/DDBJ whole genome shotgun (WGS) entry which is preliminary data.</text>
</comment>
<organism evidence="3 4">
    <name type="scientific">Mycena indigotica</name>
    <dbReference type="NCBI Taxonomy" id="2126181"/>
    <lineage>
        <taxon>Eukaryota</taxon>
        <taxon>Fungi</taxon>
        <taxon>Dikarya</taxon>
        <taxon>Basidiomycota</taxon>
        <taxon>Agaricomycotina</taxon>
        <taxon>Agaricomycetes</taxon>
        <taxon>Agaricomycetidae</taxon>
        <taxon>Agaricales</taxon>
        <taxon>Marasmiineae</taxon>
        <taxon>Mycenaceae</taxon>
        <taxon>Mycena</taxon>
    </lineage>
</organism>
<feature type="compositionally biased region" description="Acidic residues" evidence="2">
    <location>
        <begin position="503"/>
        <end position="516"/>
    </location>
</feature>
<name>A0A8H6TFN3_9AGAR</name>
<protein>
    <recommendedName>
        <fullName evidence="5">F-box domain-containing protein</fullName>
    </recommendedName>
</protein>
<dbReference type="EMBL" id="JACAZF010000001">
    <property type="protein sequence ID" value="KAF7315837.1"/>
    <property type="molecule type" value="Genomic_DNA"/>
</dbReference>
<dbReference type="GeneID" id="59340466"/>
<dbReference type="OrthoDB" id="3258555at2759"/>